<organism evidence="2 3">
    <name type="scientific">Clostridium senegalense</name>
    <dbReference type="NCBI Taxonomy" id="1465809"/>
    <lineage>
        <taxon>Bacteria</taxon>
        <taxon>Bacillati</taxon>
        <taxon>Bacillota</taxon>
        <taxon>Clostridia</taxon>
        <taxon>Eubacteriales</taxon>
        <taxon>Clostridiaceae</taxon>
        <taxon>Clostridium</taxon>
    </lineage>
</organism>
<dbReference type="InterPro" id="IPR036866">
    <property type="entry name" value="RibonucZ/Hydroxyglut_hydro"/>
</dbReference>
<dbReference type="CDD" id="cd07713">
    <property type="entry name" value="DHPS-like_MBL-fold"/>
    <property type="match status" value="1"/>
</dbReference>
<comment type="caution">
    <text evidence="2">The sequence shown here is derived from an EMBL/GenBank/DDBJ whole genome shotgun (WGS) entry which is preliminary data.</text>
</comment>
<sequence>MKITVLVENNTINPNCESKHGLSLYIQTINHCILFDFGPDGSTLLKNADVLGVDLSNVDTAFLSHGHMDHGGGMNTFLKLNANSKIYTRPDAFSAHTIKAFGKDYPVGVELALKKSPQILLTKSTQVIDKELQVFSSSCGNILKPMFNNTLYAEKNGLMVEDDFSHEQSLIITEGETTVLVGGCAHGGVINLLNKAEELLGRSVDFVVSGFHLYDPPTKNTEPESRIDELATELSKHSTSYFTCHCTGETAFNRLHSLMGEQISTLSTGKVIEL</sequence>
<evidence type="ECO:0000313" key="2">
    <source>
        <dbReference type="EMBL" id="NEU05197.1"/>
    </source>
</evidence>
<reference evidence="2 3" key="1">
    <citation type="submission" date="2020-02" db="EMBL/GenBank/DDBJ databases">
        <title>Genome assembly of a novel Clostridium senegalense strain.</title>
        <authorList>
            <person name="Gupta T.B."/>
            <person name="Jauregui R."/>
            <person name="Maclean P."/>
            <person name="Nawarathana A."/>
            <person name="Brightwell G."/>
        </authorList>
    </citation>
    <scope>NUCLEOTIDE SEQUENCE [LARGE SCALE GENOMIC DNA]</scope>
    <source>
        <strain evidence="2 3">AGRFS4</strain>
    </source>
</reference>
<dbReference type="Pfam" id="PF00753">
    <property type="entry name" value="Lactamase_B"/>
    <property type="match status" value="1"/>
</dbReference>
<evidence type="ECO:0000259" key="1">
    <source>
        <dbReference type="Pfam" id="PF00753"/>
    </source>
</evidence>
<dbReference type="SUPFAM" id="SSF56281">
    <property type="entry name" value="Metallo-hydrolase/oxidoreductase"/>
    <property type="match status" value="1"/>
</dbReference>
<proteinExistence type="predicted"/>
<dbReference type="GO" id="GO:0016787">
    <property type="term" value="F:hydrolase activity"/>
    <property type="evidence" value="ECO:0007669"/>
    <property type="project" value="UniProtKB-KW"/>
</dbReference>
<dbReference type="GO" id="GO:0016740">
    <property type="term" value="F:transferase activity"/>
    <property type="evidence" value="ECO:0007669"/>
    <property type="project" value="TreeGrafter"/>
</dbReference>
<dbReference type="AlphaFoldDB" id="A0A6M0H3U4"/>
<name>A0A6M0H3U4_9CLOT</name>
<keyword evidence="2" id="KW-0378">Hydrolase</keyword>
<dbReference type="InterPro" id="IPR052926">
    <property type="entry name" value="Metallo-beta-lactamase_dom"/>
</dbReference>
<dbReference type="PANTHER" id="PTHR13754:SF13">
    <property type="entry name" value="METALLO-BETA-LACTAMASE SUPERFAMILY PROTEIN (AFU_ORTHOLOGUE AFUA_3G07630)"/>
    <property type="match status" value="1"/>
</dbReference>
<dbReference type="Proteomes" id="UP000481872">
    <property type="component" value="Unassembled WGS sequence"/>
</dbReference>
<feature type="domain" description="Metallo-beta-lactamase" evidence="1">
    <location>
        <begin position="22"/>
        <end position="98"/>
    </location>
</feature>
<dbReference type="InterPro" id="IPR041712">
    <property type="entry name" value="DHPS-like_MBL-fold"/>
</dbReference>
<dbReference type="EMBL" id="JAAGPU010000017">
    <property type="protein sequence ID" value="NEU05197.1"/>
    <property type="molecule type" value="Genomic_DNA"/>
</dbReference>
<dbReference type="Gene3D" id="3.60.15.10">
    <property type="entry name" value="Ribonuclease Z/Hydroxyacylglutathione hydrolase-like"/>
    <property type="match status" value="1"/>
</dbReference>
<evidence type="ECO:0000313" key="3">
    <source>
        <dbReference type="Proteomes" id="UP000481872"/>
    </source>
</evidence>
<protein>
    <submittedName>
        <fullName evidence="2">MBL fold metallo-hydrolase</fullName>
    </submittedName>
</protein>
<dbReference type="RefSeq" id="WP_199870072.1">
    <property type="nucleotide sequence ID" value="NZ_JAAGPU010000017.1"/>
</dbReference>
<accession>A0A6M0H3U4</accession>
<keyword evidence="3" id="KW-1185">Reference proteome</keyword>
<gene>
    <name evidence="2" type="ORF">G3M99_10100</name>
</gene>
<dbReference type="InterPro" id="IPR001279">
    <property type="entry name" value="Metallo-B-lactamas"/>
</dbReference>
<dbReference type="PANTHER" id="PTHR13754">
    <property type="entry name" value="METALLO-BETA-LACTAMASE SUPERFAMILY PROTEIN"/>
    <property type="match status" value="1"/>
</dbReference>